<sequence>MQPANHLVKNGRFFVPPADTGENFKALFKRLAAAGAGRPVDANGFPEGPWTPDLLTDAISQIDANRAGVELRTVQLWFQDNDKGISSDNIRWLARVFGCNDPEASSSWQAELSASHARLIAERRLRRRDAQSGNDPSDEDVDDEAPIDDQVGVDARDENTEEPEPARSFSLAQKSEAMIGRQSVLDLPSLIFAGAVALGFSSLFLGIHSVTYANAQGMPKQVGFLFAPNWTLLFMVFMPLFIAFSSGALSYWKAAGRRRLAARDDSAAGDEEWERKVESSSLTYWAVLFICVFFAGIFQWVSVRLKPLIHGGGNYAIDWGTISLVRPDVVSNFSEAIFTALAYSYMAGSFYVFLVANIIFYTIASDYRDLSAVPRGIFEEYQARCVDVGGVIMRAAFRCGILGILIAVCMKLQAIYLATTSISIIDWIAGDFLALAKGINAGVEWENVVSPTQYTSLIIVLVSCFTFIYTLAQVAPDSHRATRNRMAAAISFLVACYLSIGAFNGFSLLLACAAFLAIYGLVDPRLGVRTGSGKGGIYVR</sequence>
<feature type="transmembrane region" description="Helical" evidence="2">
    <location>
        <begin position="190"/>
        <end position="210"/>
    </location>
</feature>
<keyword evidence="4" id="KW-1185">Reference proteome</keyword>
<feature type="transmembrane region" description="Helical" evidence="2">
    <location>
        <begin position="336"/>
        <end position="361"/>
    </location>
</feature>
<protein>
    <recommendedName>
        <fullName evidence="5">Transmembrane protein</fullName>
    </recommendedName>
</protein>
<evidence type="ECO:0000256" key="2">
    <source>
        <dbReference type="SAM" id="Phobius"/>
    </source>
</evidence>
<keyword evidence="2" id="KW-0472">Membrane</keyword>
<dbReference type="Proteomes" id="UP000199502">
    <property type="component" value="Unassembled WGS sequence"/>
</dbReference>
<dbReference type="NCBIfam" id="NF047336">
    <property type="entry name" value="conj_memb_RcgA"/>
    <property type="match status" value="1"/>
</dbReference>
<feature type="compositionally biased region" description="Acidic residues" evidence="1">
    <location>
        <begin position="136"/>
        <end position="147"/>
    </location>
</feature>
<dbReference type="STRING" id="336292.SAMN05660710_03355"/>
<evidence type="ECO:0000313" key="3">
    <source>
        <dbReference type="EMBL" id="SCY90176.1"/>
    </source>
</evidence>
<name>A0A1G5JPA1_9RHOB</name>
<feature type="transmembrane region" description="Helical" evidence="2">
    <location>
        <begin position="230"/>
        <end position="252"/>
    </location>
</feature>
<feature type="transmembrane region" description="Helical" evidence="2">
    <location>
        <begin position="401"/>
        <end position="425"/>
    </location>
</feature>
<dbReference type="RefSeq" id="WP_217630711.1">
    <property type="nucleotide sequence ID" value="NZ_FMVT01000014.1"/>
</dbReference>
<proteinExistence type="predicted"/>
<feature type="transmembrane region" description="Helical" evidence="2">
    <location>
        <begin position="454"/>
        <end position="474"/>
    </location>
</feature>
<accession>A0A1G5JPA1</accession>
<dbReference type="EMBL" id="FMVT01000014">
    <property type="protein sequence ID" value="SCY90176.1"/>
    <property type="molecule type" value="Genomic_DNA"/>
</dbReference>
<organism evidence="3 4">
    <name type="scientific">Paracoccus tibetensis</name>
    <dbReference type="NCBI Taxonomy" id="336292"/>
    <lineage>
        <taxon>Bacteria</taxon>
        <taxon>Pseudomonadati</taxon>
        <taxon>Pseudomonadota</taxon>
        <taxon>Alphaproteobacteria</taxon>
        <taxon>Rhodobacterales</taxon>
        <taxon>Paracoccaceae</taxon>
        <taxon>Paracoccus</taxon>
    </lineage>
</organism>
<evidence type="ECO:0000313" key="4">
    <source>
        <dbReference type="Proteomes" id="UP000199502"/>
    </source>
</evidence>
<feature type="transmembrane region" description="Helical" evidence="2">
    <location>
        <begin position="486"/>
        <end position="519"/>
    </location>
</feature>
<reference evidence="3 4" key="1">
    <citation type="submission" date="2016-10" db="EMBL/GenBank/DDBJ databases">
        <authorList>
            <person name="de Groot N.N."/>
        </authorList>
    </citation>
    <scope>NUCLEOTIDE SEQUENCE [LARGE SCALE GENOMIC DNA]</scope>
    <source>
        <strain evidence="3 4">CGMCC 1.8925</strain>
    </source>
</reference>
<feature type="transmembrane region" description="Helical" evidence="2">
    <location>
        <begin position="282"/>
        <end position="301"/>
    </location>
</feature>
<dbReference type="AlphaFoldDB" id="A0A1G5JPA1"/>
<evidence type="ECO:0008006" key="5">
    <source>
        <dbReference type="Google" id="ProtNLM"/>
    </source>
</evidence>
<keyword evidence="2" id="KW-0812">Transmembrane</keyword>
<feature type="region of interest" description="Disordered" evidence="1">
    <location>
        <begin position="126"/>
        <end position="171"/>
    </location>
</feature>
<gene>
    <name evidence="3" type="ORF">SAMN05660710_03355</name>
</gene>
<keyword evidence="2" id="KW-1133">Transmembrane helix</keyword>
<dbReference type="InterPro" id="IPR058114">
    <property type="entry name" value="RcgA-like"/>
</dbReference>
<evidence type="ECO:0000256" key="1">
    <source>
        <dbReference type="SAM" id="MobiDB-lite"/>
    </source>
</evidence>